<dbReference type="Pfam" id="PF00126">
    <property type="entry name" value="HTH_1"/>
    <property type="match status" value="1"/>
</dbReference>
<evidence type="ECO:0000313" key="7">
    <source>
        <dbReference type="Proteomes" id="UP000305267"/>
    </source>
</evidence>
<keyword evidence="7" id="KW-1185">Reference proteome</keyword>
<dbReference type="OrthoDB" id="9815174at2"/>
<dbReference type="Gene3D" id="1.10.10.10">
    <property type="entry name" value="Winged helix-like DNA-binding domain superfamily/Winged helix DNA-binding domain"/>
    <property type="match status" value="1"/>
</dbReference>
<dbReference type="GO" id="GO:0032993">
    <property type="term" value="C:protein-DNA complex"/>
    <property type="evidence" value="ECO:0007669"/>
    <property type="project" value="TreeGrafter"/>
</dbReference>
<keyword evidence="4" id="KW-0804">Transcription</keyword>
<dbReference type="InterPro" id="IPR005119">
    <property type="entry name" value="LysR_subst-bd"/>
</dbReference>
<gene>
    <name evidence="6" type="ORF">FF100_23865</name>
</gene>
<dbReference type="GO" id="GO:0003677">
    <property type="term" value="F:DNA binding"/>
    <property type="evidence" value="ECO:0007669"/>
    <property type="project" value="UniProtKB-KW"/>
</dbReference>
<dbReference type="RefSeq" id="WP_139038262.1">
    <property type="nucleotide sequence ID" value="NZ_VDDA01000013.1"/>
</dbReference>
<dbReference type="InterPro" id="IPR036388">
    <property type="entry name" value="WH-like_DNA-bd_sf"/>
</dbReference>
<dbReference type="GO" id="GO:0003700">
    <property type="term" value="F:DNA-binding transcription factor activity"/>
    <property type="evidence" value="ECO:0007669"/>
    <property type="project" value="InterPro"/>
</dbReference>
<dbReference type="PANTHER" id="PTHR30346">
    <property type="entry name" value="TRANSCRIPTIONAL DUAL REGULATOR HCAR-RELATED"/>
    <property type="match status" value="1"/>
</dbReference>
<organism evidence="6 7">
    <name type="scientific">Methylobacterium terricola</name>
    <dbReference type="NCBI Taxonomy" id="2583531"/>
    <lineage>
        <taxon>Bacteria</taxon>
        <taxon>Pseudomonadati</taxon>
        <taxon>Pseudomonadota</taxon>
        <taxon>Alphaproteobacteria</taxon>
        <taxon>Hyphomicrobiales</taxon>
        <taxon>Methylobacteriaceae</taxon>
        <taxon>Methylobacterium</taxon>
    </lineage>
</organism>
<comment type="caution">
    <text evidence="6">The sequence shown here is derived from an EMBL/GenBank/DDBJ whole genome shotgun (WGS) entry which is preliminary data.</text>
</comment>
<dbReference type="InterPro" id="IPR000847">
    <property type="entry name" value="LysR_HTH_N"/>
</dbReference>
<dbReference type="CDD" id="cd08412">
    <property type="entry name" value="PBP2_PAO1_like"/>
    <property type="match status" value="1"/>
</dbReference>
<evidence type="ECO:0000256" key="1">
    <source>
        <dbReference type="ARBA" id="ARBA00009437"/>
    </source>
</evidence>
<evidence type="ECO:0000256" key="2">
    <source>
        <dbReference type="ARBA" id="ARBA00023015"/>
    </source>
</evidence>
<feature type="domain" description="HTH lysR-type" evidence="5">
    <location>
        <begin position="3"/>
        <end position="60"/>
    </location>
</feature>
<dbReference type="EMBL" id="VDDA01000013">
    <property type="protein sequence ID" value="TNC10322.1"/>
    <property type="molecule type" value="Genomic_DNA"/>
</dbReference>
<name>A0A5C4LBV9_9HYPH</name>
<dbReference type="PANTHER" id="PTHR30346:SF0">
    <property type="entry name" value="HCA OPERON TRANSCRIPTIONAL ACTIVATOR HCAR"/>
    <property type="match status" value="1"/>
</dbReference>
<sequence length="301" mass="32773">MSISLKQIRYFIAAADSGRISQAAVELNVSQSAVTAAVQQLEAILGVRLFERHAAGVALTREGNRFLLHGRNIMAAVAEAVREPRAAGAAVTGTVRVGVTYTVAGYFLPRHHARFASSFPGVTLTLFEAPRDVIERALLDGALDIAVMLVSNLQARDALASETLIRSQRRLWLPAEHPLLREGRVGLSDVARHPYVMLTVDEAGHTSGRYWALTPFRPQVVFKTSSVESVRSMVAAGMGVTILSDLVYRPWSLEGQRLERRKIEGEIPTMDVGLAWRADTALTPAARTFREFVSLACAGQG</sequence>
<dbReference type="AlphaFoldDB" id="A0A5C4LBV9"/>
<proteinExistence type="inferred from homology"/>
<dbReference type="SUPFAM" id="SSF46785">
    <property type="entry name" value="Winged helix' DNA-binding domain"/>
    <property type="match status" value="1"/>
</dbReference>
<dbReference type="FunFam" id="1.10.10.10:FF:000001">
    <property type="entry name" value="LysR family transcriptional regulator"/>
    <property type="match status" value="1"/>
</dbReference>
<evidence type="ECO:0000256" key="3">
    <source>
        <dbReference type="ARBA" id="ARBA00023125"/>
    </source>
</evidence>
<evidence type="ECO:0000313" key="6">
    <source>
        <dbReference type="EMBL" id="TNC10322.1"/>
    </source>
</evidence>
<accession>A0A5C4LBV9</accession>
<keyword evidence="2" id="KW-0805">Transcription regulation</keyword>
<dbReference type="PROSITE" id="PS50931">
    <property type="entry name" value="HTH_LYSR"/>
    <property type="match status" value="1"/>
</dbReference>
<evidence type="ECO:0000256" key="4">
    <source>
        <dbReference type="ARBA" id="ARBA00023163"/>
    </source>
</evidence>
<dbReference type="SUPFAM" id="SSF53850">
    <property type="entry name" value="Periplasmic binding protein-like II"/>
    <property type="match status" value="1"/>
</dbReference>
<dbReference type="InterPro" id="IPR036390">
    <property type="entry name" value="WH_DNA-bd_sf"/>
</dbReference>
<comment type="similarity">
    <text evidence="1">Belongs to the LysR transcriptional regulatory family.</text>
</comment>
<keyword evidence="3" id="KW-0238">DNA-binding</keyword>
<dbReference type="PRINTS" id="PR00039">
    <property type="entry name" value="HTHLYSR"/>
</dbReference>
<dbReference type="Gene3D" id="3.40.190.10">
    <property type="entry name" value="Periplasmic binding protein-like II"/>
    <property type="match status" value="2"/>
</dbReference>
<dbReference type="Pfam" id="PF03466">
    <property type="entry name" value="LysR_substrate"/>
    <property type="match status" value="1"/>
</dbReference>
<protein>
    <submittedName>
        <fullName evidence="6">LysR family transcriptional regulator</fullName>
    </submittedName>
</protein>
<evidence type="ECO:0000259" key="5">
    <source>
        <dbReference type="PROSITE" id="PS50931"/>
    </source>
</evidence>
<reference evidence="6 7" key="1">
    <citation type="submission" date="2019-06" db="EMBL/GenBank/DDBJ databases">
        <title>Genome of Methylobacterium sp. 17Sr1-39.</title>
        <authorList>
            <person name="Seo T."/>
        </authorList>
    </citation>
    <scope>NUCLEOTIDE SEQUENCE [LARGE SCALE GENOMIC DNA]</scope>
    <source>
        <strain evidence="6 7">17Sr1-39</strain>
    </source>
</reference>
<dbReference type="Proteomes" id="UP000305267">
    <property type="component" value="Unassembled WGS sequence"/>
</dbReference>